<dbReference type="InterPro" id="IPR009923">
    <property type="entry name" value="Dodecin"/>
</dbReference>
<sequence length="67" mass="7522">MSVAKVTEITASSTKSFEDAIQQGIARTEKTLDKVKGAWIQEQTIEVEDGKISEYRVNMKVTFVLKD</sequence>
<dbReference type="PANTHER" id="PTHR39324">
    <property type="entry name" value="CALCIUM DODECIN"/>
    <property type="match status" value="1"/>
</dbReference>
<evidence type="ECO:0000313" key="1">
    <source>
        <dbReference type="EMBL" id="MCO6042847.1"/>
    </source>
</evidence>
<name>A0A9X2F763_9BACT</name>
<dbReference type="InterPro" id="IPR025543">
    <property type="entry name" value="Dodecin-like"/>
</dbReference>
<dbReference type="RefSeq" id="WP_252850947.1">
    <property type="nucleotide sequence ID" value="NZ_JAMXLR010000012.1"/>
</dbReference>
<keyword evidence="2" id="KW-1185">Reference proteome</keyword>
<dbReference type="InterPro" id="IPR036694">
    <property type="entry name" value="Dodecin-like_sf"/>
</dbReference>
<dbReference type="AlphaFoldDB" id="A0A9X2F763"/>
<dbReference type="Pfam" id="PF07311">
    <property type="entry name" value="Dodecin"/>
    <property type="match status" value="1"/>
</dbReference>
<protein>
    <submittedName>
        <fullName evidence="1">Dodecin family protein</fullName>
    </submittedName>
</protein>
<organism evidence="1 2">
    <name type="scientific">Aeoliella straminimaris</name>
    <dbReference type="NCBI Taxonomy" id="2954799"/>
    <lineage>
        <taxon>Bacteria</taxon>
        <taxon>Pseudomonadati</taxon>
        <taxon>Planctomycetota</taxon>
        <taxon>Planctomycetia</taxon>
        <taxon>Pirellulales</taxon>
        <taxon>Lacipirellulaceae</taxon>
        <taxon>Aeoliella</taxon>
    </lineage>
</organism>
<reference evidence="1" key="1">
    <citation type="submission" date="2022-06" db="EMBL/GenBank/DDBJ databases">
        <title>Aeoliella straminimaris, a novel planctomycete from sediments.</title>
        <authorList>
            <person name="Vitorino I.R."/>
            <person name="Lage O.M."/>
        </authorList>
    </citation>
    <scope>NUCLEOTIDE SEQUENCE</scope>
    <source>
        <strain evidence="1">ICT_H6.2</strain>
    </source>
</reference>
<accession>A0A9X2F763</accession>
<dbReference type="PANTHER" id="PTHR39324:SF1">
    <property type="entry name" value="CALCIUM DODECIN"/>
    <property type="match status" value="1"/>
</dbReference>
<evidence type="ECO:0000313" key="2">
    <source>
        <dbReference type="Proteomes" id="UP001155241"/>
    </source>
</evidence>
<gene>
    <name evidence="1" type="ORF">NG895_02900</name>
</gene>
<proteinExistence type="predicted"/>
<dbReference type="Proteomes" id="UP001155241">
    <property type="component" value="Unassembled WGS sequence"/>
</dbReference>
<dbReference type="EMBL" id="JAMXLR010000012">
    <property type="protein sequence ID" value="MCO6042847.1"/>
    <property type="molecule type" value="Genomic_DNA"/>
</dbReference>
<dbReference type="Gene3D" id="3.30.1660.10">
    <property type="entry name" value="Flavin-binding protein dodecin"/>
    <property type="match status" value="1"/>
</dbReference>
<dbReference type="SUPFAM" id="SSF89807">
    <property type="entry name" value="Dodecin-like"/>
    <property type="match status" value="1"/>
</dbReference>
<comment type="caution">
    <text evidence="1">The sequence shown here is derived from an EMBL/GenBank/DDBJ whole genome shotgun (WGS) entry which is preliminary data.</text>
</comment>